<dbReference type="OrthoDB" id="19261at2759"/>
<comment type="caution">
    <text evidence="11">The sequence shown here is derived from an EMBL/GenBank/DDBJ whole genome shotgun (WGS) entry which is preliminary data.</text>
</comment>
<comment type="subcellular location">
    <subcellularLocation>
        <location evidence="1">Membrane</location>
    </subcellularLocation>
</comment>
<dbReference type="InterPro" id="IPR006593">
    <property type="entry name" value="Cyt_b561/ferric_Rdtase_TM"/>
</dbReference>
<keyword evidence="9" id="KW-0732">Signal</keyword>
<dbReference type="EMBL" id="NAJP01000108">
    <property type="protein sequence ID" value="TKA29628.1"/>
    <property type="molecule type" value="Genomic_DNA"/>
</dbReference>
<feature type="region of interest" description="Disordered" evidence="7">
    <location>
        <begin position="205"/>
        <end position="224"/>
    </location>
</feature>
<keyword evidence="4" id="KW-0249">Electron transport</keyword>
<organism evidence="11 12">
    <name type="scientific">Friedmanniomyces endolithicus</name>
    <dbReference type="NCBI Taxonomy" id="329885"/>
    <lineage>
        <taxon>Eukaryota</taxon>
        <taxon>Fungi</taxon>
        <taxon>Dikarya</taxon>
        <taxon>Ascomycota</taxon>
        <taxon>Pezizomycotina</taxon>
        <taxon>Dothideomycetes</taxon>
        <taxon>Dothideomycetidae</taxon>
        <taxon>Mycosphaerellales</taxon>
        <taxon>Teratosphaeriaceae</taxon>
        <taxon>Friedmanniomyces</taxon>
    </lineage>
</organism>
<name>A0A4U0U3W2_9PEZI</name>
<evidence type="ECO:0000256" key="9">
    <source>
        <dbReference type="SAM" id="SignalP"/>
    </source>
</evidence>
<feature type="chain" id="PRO_5020441835" description="Cytochrome b561 domain-containing protein" evidence="9">
    <location>
        <begin position="20"/>
        <end position="436"/>
    </location>
</feature>
<dbReference type="STRING" id="329885.A0A4U0U3W2"/>
<feature type="compositionally biased region" description="Low complexity" evidence="7">
    <location>
        <begin position="205"/>
        <end position="214"/>
    </location>
</feature>
<feature type="transmembrane region" description="Helical" evidence="8">
    <location>
        <begin position="376"/>
        <end position="396"/>
    </location>
</feature>
<protein>
    <recommendedName>
        <fullName evidence="10">Cytochrome b561 domain-containing protein</fullName>
    </recommendedName>
</protein>
<dbReference type="Proteomes" id="UP000310066">
    <property type="component" value="Unassembled WGS sequence"/>
</dbReference>
<dbReference type="Gene3D" id="2.60.40.1210">
    <property type="entry name" value="Cellobiose dehydrogenase, cytochrome domain"/>
    <property type="match status" value="1"/>
</dbReference>
<dbReference type="PROSITE" id="PS50939">
    <property type="entry name" value="CYTOCHROME_B561"/>
    <property type="match status" value="1"/>
</dbReference>
<evidence type="ECO:0000256" key="3">
    <source>
        <dbReference type="ARBA" id="ARBA00022692"/>
    </source>
</evidence>
<feature type="transmembrane region" description="Helical" evidence="8">
    <location>
        <begin position="275"/>
        <end position="298"/>
    </location>
</feature>
<evidence type="ECO:0000256" key="8">
    <source>
        <dbReference type="SAM" id="Phobius"/>
    </source>
</evidence>
<dbReference type="Gene3D" id="1.20.120.1770">
    <property type="match status" value="1"/>
</dbReference>
<dbReference type="PANTHER" id="PTHR47797:SF1">
    <property type="entry name" value="CYTOCHROME B561 DOMAIN-CONTAINING PROTEIN-RELATED"/>
    <property type="match status" value="1"/>
</dbReference>
<dbReference type="CDD" id="cd08760">
    <property type="entry name" value="Cyt_b561_FRRS1_like"/>
    <property type="match status" value="1"/>
</dbReference>
<dbReference type="InterPro" id="IPR005018">
    <property type="entry name" value="DOMON_domain"/>
</dbReference>
<evidence type="ECO:0000256" key="5">
    <source>
        <dbReference type="ARBA" id="ARBA00022989"/>
    </source>
</evidence>
<feature type="compositionally biased region" description="Low complexity" evidence="7">
    <location>
        <begin position="421"/>
        <end position="436"/>
    </location>
</feature>
<dbReference type="GO" id="GO:0016020">
    <property type="term" value="C:membrane"/>
    <property type="evidence" value="ECO:0007669"/>
    <property type="project" value="UniProtKB-SubCell"/>
</dbReference>
<dbReference type="SMART" id="SM00665">
    <property type="entry name" value="B561"/>
    <property type="match status" value="1"/>
</dbReference>
<evidence type="ECO:0000256" key="2">
    <source>
        <dbReference type="ARBA" id="ARBA00022448"/>
    </source>
</evidence>
<evidence type="ECO:0000259" key="10">
    <source>
        <dbReference type="PROSITE" id="PS50939"/>
    </source>
</evidence>
<keyword evidence="6 8" id="KW-0472">Membrane</keyword>
<evidence type="ECO:0000256" key="1">
    <source>
        <dbReference type="ARBA" id="ARBA00004370"/>
    </source>
</evidence>
<feature type="transmembrane region" description="Helical" evidence="8">
    <location>
        <begin position="242"/>
        <end position="263"/>
    </location>
</feature>
<keyword evidence="2" id="KW-0813">Transport</keyword>
<dbReference type="SMART" id="SM00664">
    <property type="entry name" value="DoH"/>
    <property type="match status" value="1"/>
</dbReference>
<feature type="domain" description="Cytochrome b561" evidence="10">
    <location>
        <begin position="211"/>
        <end position="404"/>
    </location>
</feature>
<dbReference type="AlphaFoldDB" id="A0A4U0U3W2"/>
<evidence type="ECO:0000256" key="7">
    <source>
        <dbReference type="SAM" id="MobiDB-lite"/>
    </source>
</evidence>
<dbReference type="PANTHER" id="PTHR47797">
    <property type="entry name" value="DEHYDROGENASE, PUTATIVE (AFU_ORTHOLOGUE AFUA_8G05805)-RELATED"/>
    <property type="match status" value="1"/>
</dbReference>
<feature type="region of interest" description="Disordered" evidence="7">
    <location>
        <begin position="399"/>
        <end position="436"/>
    </location>
</feature>
<evidence type="ECO:0000313" key="12">
    <source>
        <dbReference type="Proteomes" id="UP000310066"/>
    </source>
</evidence>
<evidence type="ECO:0000256" key="6">
    <source>
        <dbReference type="ARBA" id="ARBA00023136"/>
    </source>
</evidence>
<feature type="transmembrane region" description="Helical" evidence="8">
    <location>
        <begin position="349"/>
        <end position="370"/>
    </location>
</feature>
<dbReference type="InterPro" id="IPR015920">
    <property type="entry name" value="Cellobiose_DH-like_cyt"/>
</dbReference>
<dbReference type="SUPFAM" id="SSF49344">
    <property type="entry name" value="CBD9-like"/>
    <property type="match status" value="1"/>
</dbReference>
<proteinExistence type="predicted"/>
<feature type="compositionally biased region" description="Basic and acidic residues" evidence="7">
    <location>
        <begin position="399"/>
        <end position="420"/>
    </location>
</feature>
<reference evidence="11 12" key="1">
    <citation type="submission" date="2017-03" db="EMBL/GenBank/DDBJ databases">
        <title>Genomes of endolithic fungi from Antarctica.</title>
        <authorList>
            <person name="Coleine C."/>
            <person name="Masonjones S."/>
            <person name="Stajich J.E."/>
        </authorList>
    </citation>
    <scope>NUCLEOTIDE SEQUENCE [LARGE SCALE GENOMIC DNA]</scope>
    <source>
        <strain evidence="11 12">CCFEE 5311</strain>
    </source>
</reference>
<evidence type="ECO:0000313" key="11">
    <source>
        <dbReference type="EMBL" id="TKA29628.1"/>
    </source>
</evidence>
<keyword evidence="3 8" id="KW-0812">Transmembrane</keyword>
<gene>
    <name evidence="11" type="ORF">B0A54_14918</name>
</gene>
<dbReference type="Pfam" id="PF16010">
    <property type="entry name" value="CDH-cyt"/>
    <property type="match status" value="1"/>
</dbReference>
<feature type="signal peptide" evidence="9">
    <location>
        <begin position="1"/>
        <end position="19"/>
    </location>
</feature>
<accession>A0A4U0U3W2</accession>
<keyword evidence="5 8" id="KW-1133">Transmembrane helix</keyword>
<sequence>MKHAIFATAALSIGSRVYAATSKTCPEADVCYLLSIPNSTASSGAGDIYFQLSAPTSYQWVALGQGSLMAGSNIFVMYTSANGNNVTVSPRLGLGYRQPLHDTAAHITVLEGSGVSGGVMTANVRCSNCDSWSGGSMNVAGTSSHWIHAYKEGAALDSDDLAHNIQQHDQSDSFIWDLSQARGGADANPFVSSASGAVCPASSTTASGGPSSSSSGGGATGSSSTANVDFYSLSYSKKQRMLNAHAVFACIAFVALMPMGAILIRVASFKKLVRLHVAIQALALVSYMVAVGLGLYLAINLDLLDQAHPFIGLVLFALLLMQSIVGLVHHRFYKKHIGRTLWSYAHLSVGRLSIFLGLINGGLGLQLAFAGPRAKMIYGIVAGVVGVCYLVAIAFGEAKRGRTESRQEQDEKERNGRDSEGVSSSAEQAGESSGRA</sequence>
<feature type="transmembrane region" description="Helical" evidence="8">
    <location>
        <begin position="310"/>
        <end position="328"/>
    </location>
</feature>
<dbReference type="CDD" id="cd09630">
    <property type="entry name" value="CDH_like_cytochrome"/>
    <property type="match status" value="1"/>
</dbReference>
<evidence type="ECO:0000256" key="4">
    <source>
        <dbReference type="ARBA" id="ARBA00022982"/>
    </source>
</evidence>